<dbReference type="Proteomes" id="UP000198992">
    <property type="component" value="Unassembled WGS sequence"/>
</dbReference>
<sequence length="131" mass="13511">MKRDLRSNVDVAQTLAPAARVNGTANGVTVDLQGYESAMFAFEAGAWTDGSHTPSIQHSDDGTTFVAAAAPDIQGAFAPVTSGTGQNAVQRVGYVGSKRYVRGSVLTSGATTGLVQSMAVVRSRARVSPLP</sequence>
<evidence type="ECO:0000313" key="1">
    <source>
        <dbReference type="EMBL" id="SEB98846.1"/>
    </source>
</evidence>
<gene>
    <name evidence="1" type="ORF">SAMN05444164_0734</name>
</gene>
<evidence type="ECO:0008006" key="3">
    <source>
        <dbReference type="Google" id="ProtNLM"/>
    </source>
</evidence>
<dbReference type="EMBL" id="FNTH01000001">
    <property type="protein sequence ID" value="SEB98846.1"/>
    <property type="molecule type" value="Genomic_DNA"/>
</dbReference>
<protein>
    <recommendedName>
        <fullName evidence="3">F5/8 type C domain-containing protein</fullName>
    </recommendedName>
</protein>
<organism evidence="1 2">
    <name type="scientific">Bradyrhizobium erythrophlei</name>
    <dbReference type="NCBI Taxonomy" id="1437360"/>
    <lineage>
        <taxon>Bacteria</taxon>
        <taxon>Pseudomonadati</taxon>
        <taxon>Pseudomonadota</taxon>
        <taxon>Alphaproteobacteria</taxon>
        <taxon>Hyphomicrobiales</taxon>
        <taxon>Nitrobacteraceae</taxon>
        <taxon>Bradyrhizobium</taxon>
    </lineage>
</organism>
<accession>A0A1H4NUG3</accession>
<reference evidence="1 2" key="1">
    <citation type="submission" date="2016-10" db="EMBL/GenBank/DDBJ databases">
        <authorList>
            <person name="de Groot N.N."/>
        </authorList>
    </citation>
    <scope>NUCLEOTIDE SEQUENCE [LARGE SCALE GENOMIC DNA]</scope>
    <source>
        <strain evidence="1 2">MT12</strain>
    </source>
</reference>
<name>A0A1H4NUG3_9BRAD</name>
<dbReference type="AlphaFoldDB" id="A0A1H4NUG3"/>
<proteinExistence type="predicted"/>
<evidence type="ECO:0000313" key="2">
    <source>
        <dbReference type="Proteomes" id="UP000198992"/>
    </source>
</evidence>